<dbReference type="Proteomes" id="UP000192257">
    <property type="component" value="Unassembled WGS sequence"/>
</dbReference>
<dbReference type="EMBL" id="NBCO01000006">
    <property type="protein sequence ID" value="ORC91473.1"/>
    <property type="molecule type" value="Genomic_DNA"/>
</dbReference>
<comment type="caution">
    <text evidence="1">The sequence shown here is derived from an EMBL/GenBank/DDBJ whole genome shotgun (WGS) entry which is preliminary data.</text>
</comment>
<reference evidence="1 2" key="1">
    <citation type="submission" date="2017-03" db="EMBL/GenBank/DDBJ databases">
        <title>An alternative strategy for trypanosome survival in the mammalian bloodstream revealed through genome and transcriptome analysis of the ubiquitous bovine parasite Trypanosoma (Megatrypanum) theileri.</title>
        <authorList>
            <person name="Kelly S."/>
            <person name="Ivens A."/>
            <person name="Mott A."/>
            <person name="O'Neill E."/>
            <person name="Emms D."/>
            <person name="Macleod O."/>
            <person name="Voorheis P."/>
            <person name="Matthews J."/>
            <person name="Matthews K."/>
            <person name="Carrington M."/>
        </authorList>
    </citation>
    <scope>NUCLEOTIDE SEQUENCE [LARGE SCALE GENOMIC DNA]</scope>
    <source>
        <strain evidence="1">Edinburgh</strain>
    </source>
</reference>
<evidence type="ECO:0000313" key="2">
    <source>
        <dbReference type="Proteomes" id="UP000192257"/>
    </source>
</evidence>
<dbReference type="RefSeq" id="XP_028885539.1">
    <property type="nucleotide sequence ID" value="XM_029023515.1"/>
</dbReference>
<gene>
    <name evidence="1" type="ORF">TM35_000064780</name>
</gene>
<dbReference type="GeneID" id="39983295"/>
<protein>
    <submittedName>
        <fullName evidence="1">Uncharacterized protein</fullName>
    </submittedName>
</protein>
<dbReference type="AlphaFoldDB" id="A0A1X0P487"/>
<organism evidence="1 2">
    <name type="scientific">Trypanosoma theileri</name>
    <dbReference type="NCBI Taxonomy" id="67003"/>
    <lineage>
        <taxon>Eukaryota</taxon>
        <taxon>Discoba</taxon>
        <taxon>Euglenozoa</taxon>
        <taxon>Kinetoplastea</taxon>
        <taxon>Metakinetoplastina</taxon>
        <taxon>Trypanosomatida</taxon>
        <taxon>Trypanosomatidae</taxon>
        <taxon>Trypanosoma</taxon>
    </lineage>
</organism>
<dbReference type="OrthoDB" id="247077at2759"/>
<dbReference type="VEuPathDB" id="TriTrypDB:TM35_000064780"/>
<accession>A0A1X0P487</accession>
<keyword evidence="2" id="KW-1185">Reference proteome</keyword>
<sequence>MFAALGIVAEDDEAHRIASEFIEASKEPIFKNNNGPYVEVWFGDQKLFGLVERTAPNDFIQTACEMSDGDCNNDNDEEKKTSSSLHITQNVSFVLRLSSVSHDALSFRAQPEDSFMNCVNLVVDYAEMLRSGMQDEFAGSDAEAEYVRFKEK</sequence>
<name>A0A1X0P487_9TRYP</name>
<evidence type="ECO:0000313" key="1">
    <source>
        <dbReference type="EMBL" id="ORC91473.1"/>
    </source>
</evidence>
<proteinExistence type="predicted"/>